<evidence type="ECO:0000259" key="7">
    <source>
        <dbReference type="Pfam" id="PF08478"/>
    </source>
</evidence>
<reference evidence="8 9" key="1">
    <citation type="journal article" date="2013" name="ISME J.">
        <title>A metabolic model for members of the genus Tetrasphaera involved in enhanced biological phosphorus removal.</title>
        <authorList>
            <person name="Kristiansen R."/>
            <person name="Nguyen H.T.T."/>
            <person name="Saunders A.M."/>
            <person name="Nielsen J.L."/>
            <person name="Wimmer R."/>
            <person name="Le V.Q."/>
            <person name="McIlroy S.J."/>
            <person name="Petrovski S."/>
            <person name="Seviour R.J."/>
            <person name="Calteau A."/>
            <person name="Nielsen K.L."/>
            <person name="Nielsen P.H."/>
        </authorList>
    </citation>
    <scope>NUCLEOTIDE SEQUENCE [LARGE SCALE GENOMIC DNA]</scope>
    <source>
        <strain evidence="8 9">Ben 74</strain>
    </source>
</reference>
<dbReference type="PANTHER" id="PTHR37820">
    <property type="entry name" value="CELL DIVISION PROTEIN DIVIB"/>
    <property type="match status" value="1"/>
</dbReference>
<evidence type="ECO:0000259" key="6">
    <source>
        <dbReference type="Pfam" id="PF03799"/>
    </source>
</evidence>
<keyword evidence="4" id="KW-1133">Transmembrane helix</keyword>
<keyword evidence="2 8" id="KW-0132">Cell division</keyword>
<sequence length="225" mass="23993">MPPRGRLPRLVQIAIALAVVLGLAWVVLLSPLTRIKHIRVDGVAGVVEDSARARATGLRGQPLLLTRLGGVEAAIEQDRRVAGASLERRFPNSLIVHVAPRIPIIAFEKSEGQVELVDIEGVRFENVAAPPAGIAVVKPAAGEQTSDRALRVAIDVVQAMPDQLRGTVTDLQVTNAELVTFKVGATSVVWGDADRVELKAKLVSILLQQNPKTIDISAPDTPVTT</sequence>
<dbReference type="Pfam" id="PF03799">
    <property type="entry name" value="FtsQ_DivIB_C"/>
    <property type="match status" value="1"/>
</dbReference>
<dbReference type="Gene3D" id="3.10.20.310">
    <property type="entry name" value="membrane protein fhac"/>
    <property type="match status" value="1"/>
</dbReference>
<dbReference type="GO" id="GO:0051301">
    <property type="term" value="P:cell division"/>
    <property type="evidence" value="ECO:0007669"/>
    <property type="project" value="UniProtKB-KW"/>
</dbReference>
<evidence type="ECO:0000256" key="1">
    <source>
        <dbReference type="ARBA" id="ARBA00022475"/>
    </source>
</evidence>
<accession>A0A077M6B6</accession>
<dbReference type="EMBL" id="CAJC01000055">
    <property type="protein sequence ID" value="CCI52134.1"/>
    <property type="molecule type" value="Genomic_DNA"/>
</dbReference>
<keyword evidence="9" id="KW-1185">Reference proteome</keyword>
<evidence type="ECO:0000256" key="3">
    <source>
        <dbReference type="ARBA" id="ARBA00022692"/>
    </source>
</evidence>
<dbReference type="GO" id="GO:0005886">
    <property type="term" value="C:plasma membrane"/>
    <property type="evidence" value="ECO:0007669"/>
    <property type="project" value="TreeGrafter"/>
</dbReference>
<dbReference type="RefSeq" id="WP_048548324.1">
    <property type="nucleotide sequence ID" value="NZ_HF571038.1"/>
</dbReference>
<dbReference type="PANTHER" id="PTHR37820:SF1">
    <property type="entry name" value="CELL DIVISION PROTEIN FTSQ"/>
    <property type="match status" value="1"/>
</dbReference>
<proteinExistence type="predicted"/>
<organism evidence="8 9">
    <name type="scientific">Nostocoides jenkinsii Ben 74</name>
    <dbReference type="NCBI Taxonomy" id="1193518"/>
    <lineage>
        <taxon>Bacteria</taxon>
        <taxon>Bacillati</taxon>
        <taxon>Actinomycetota</taxon>
        <taxon>Actinomycetes</taxon>
        <taxon>Micrococcales</taxon>
        <taxon>Intrasporangiaceae</taxon>
        <taxon>Nostocoides</taxon>
    </lineage>
</organism>
<evidence type="ECO:0000313" key="8">
    <source>
        <dbReference type="EMBL" id="CCI52134.1"/>
    </source>
</evidence>
<protein>
    <submittedName>
        <fullName evidence="8">Cell division protein FtsQ</fullName>
    </submittedName>
</protein>
<keyword evidence="1" id="KW-1003">Cell membrane</keyword>
<comment type="caution">
    <text evidence="8">The sequence shown here is derived from an EMBL/GenBank/DDBJ whole genome shotgun (WGS) entry which is preliminary data.</text>
</comment>
<dbReference type="AlphaFoldDB" id="A0A077M6B6"/>
<dbReference type="InterPro" id="IPR050487">
    <property type="entry name" value="FtsQ_DivIB"/>
</dbReference>
<gene>
    <name evidence="8" type="ORF">BN13_1480008</name>
</gene>
<dbReference type="Pfam" id="PF08478">
    <property type="entry name" value="POTRA_1"/>
    <property type="match status" value="1"/>
</dbReference>
<evidence type="ECO:0000256" key="4">
    <source>
        <dbReference type="ARBA" id="ARBA00022989"/>
    </source>
</evidence>
<dbReference type="InterPro" id="IPR013685">
    <property type="entry name" value="POTRA_FtsQ_type"/>
</dbReference>
<keyword evidence="4" id="KW-0472">Membrane</keyword>
<dbReference type="InterPro" id="IPR005548">
    <property type="entry name" value="Cell_div_FtsQ/DivIB_C"/>
</dbReference>
<feature type="domain" description="Cell division protein FtsQ/DivIB C-terminal" evidence="6">
    <location>
        <begin position="112"/>
        <end position="215"/>
    </location>
</feature>
<evidence type="ECO:0000313" key="9">
    <source>
        <dbReference type="Proteomes" id="UP000035720"/>
    </source>
</evidence>
<keyword evidence="3" id="KW-0812">Transmembrane</keyword>
<evidence type="ECO:0000256" key="5">
    <source>
        <dbReference type="ARBA" id="ARBA00023306"/>
    </source>
</evidence>
<keyword evidence="5" id="KW-0131">Cell cycle</keyword>
<dbReference type="STRING" id="1193518.BN13_1480008"/>
<dbReference type="Proteomes" id="UP000035720">
    <property type="component" value="Unassembled WGS sequence"/>
</dbReference>
<evidence type="ECO:0000256" key="2">
    <source>
        <dbReference type="ARBA" id="ARBA00022618"/>
    </source>
</evidence>
<name>A0A077M6B6_9MICO</name>
<feature type="domain" description="POTRA" evidence="7">
    <location>
        <begin position="34"/>
        <end position="98"/>
    </location>
</feature>